<dbReference type="EMBL" id="AGNL01015439">
    <property type="protein sequence ID" value="EJK65822.1"/>
    <property type="molecule type" value="Genomic_DNA"/>
</dbReference>
<name>K0T5Y0_THAOC</name>
<gene>
    <name evidence="2" type="ORF">THAOC_13282</name>
</gene>
<dbReference type="AlphaFoldDB" id="K0T5Y0"/>
<feature type="region of interest" description="Disordered" evidence="1">
    <location>
        <begin position="81"/>
        <end position="123"/>
    </location>
</feature>
<evidence type="ECO:0000256" key="1">
    <source>
        <dbReference type="SAM" id="MobiDB-lite"/>
    </source>
</evidence>
<dbReference type="Proteomes" id="UP000266841">
    <property type="component" value="Unassembled WGS sequence"/>
</dbReference>
<keyword evidence="3" id="KW-1185">Reference proteome</keyword>
<feature type="region of interest" description="Disordered" evidence="1">
    <location>
        <begin position="154"/>
        <end position="193"/>
    </location>
</feature>
<sequence>MIASQTFPGRSEARSVIPGPRALDRATFQTFQADRRARRSSHRLPTYLRLDGVEWWSKKVRRCGFVLPWMSGASIFLSQKKNRPHAMRGSHPITERQPGQHNRGFRDEAGGFEPVPTKKEETGQGLTEFVLESVRLGGSWWRLVVECSAGEIGRDTVPCPPPRRLTSLPARPTPTLPTRSRPSTAQGCRWREP</sequence>
<organism evidence="2 3">
    <name type="scientific">Thalassiosira oceanica</name>
    <name type="common">Marine diatom</name>
    <dbReference type="NCBI Taxonomy" id="159749"/>
    <lineage>
        <taxon>Eukaryota</taxon>
        <taxon>Sar</taxon>
        <taxon>Stramenopiles</taxon>
        <taxon>Ochrophyta</taxon>
        <taxon>Bacillariophyta</taxon>
        <taxon>Coscinodiscophyceae</taxon>
        <taxon>Thalassiosirophycidae</taxon>
        <taxon>Thalassiosirales</taxon>
        <taxon>Thalassiosiraceae</taxon>
        <taxon>Thalassiosira</taxon>
    </lineage>
</organism>
<accession>K0T5Y0</accession>
<feature type="region of interest" description="Disordered" evidence="1">
    <location>
        <begin position="1"/>
        <end position="21"/>
    </location>
</feature>
<evidence type="ECO:0000313" key="2">
    <source>
        <dbReference type="EMBL" id="EJK65822.1"/>
    </source>
</evidence>
<reference evidence="2 3" key="1">
    <citation type="journal article" date="2012" name="Genome Biol.">
        <title>Genome and low-iron response of an oceanic diatom adapted to chronic iron limitation.</title>
        <authorList>
            <person name="Lommer M."/>
            <person name="Specht M."/>
            <person name="Roy A.S."/>
            <person name="Kraemer L."/>
            <person name="Andreson R."/>
            <person name="Gutowska M.A."/>
            <person name="Wolf J."/>
            <person name="Bergner S.V."/>
            <person name="Schilhabel M.B."/>
            <person name="Klostermeier U.C."/>
            <person name="Beiko R.G."/>
            <person name="Rosenstiel P."/>
            <person name="Hippler M."/>
            <person name="Laroche J."/>
        </authorList>
    </citation>
    <scope>NUCLEOTIDE SEQUENCE [LARGE SCALE GENOMIC DNA]</scope>
    <source>
        <strain evidence="2 3">CCMP1005</strain>
    </source>
</reference>
<evidence type="ECO:0000313" key="3">
    <source>
        <dbReference type="Proteomes" id="UP000266841"/>
    </source>
</evidence>
<feature type="compositionally biased region" description="Low complexity" evidence="1">
    <location>
        <begin position="176"/>
        <end position="185"/>
    </location>
</feature>
<protein>
    <submittedName>
        <fullName evidence="2">Uncharacterized protein</fullName>
    </submittedName>
</protein>
<comment type="caution">
    <text evidence="2">The sequence shown here is derived from an EMBL/GenBank/DDBJ whole genome shotgun (WGS) entry which is preliminary data.</text>
</comment>
<proteinExistence type="predicted"/>